<proteinExistence type="predicted"/>
<accession>A0AAY5E8C1</accession>
<dbReference type="GeneTree" id="ENSGT00940000177261"/>
<reference evidence="2" key="3">
    <citation type="submission" date="2025-09" db="UniProtKB">
        <authorList>
            <consortium name="Ensembl"/>
        </authorList>
    </citation>
    <scope>IDENTIFICATION</scope>
</reference>
<dbReference type="Ensembl" id="ENSEEET00000055801.1">
    <property type="protein sequence ID" value="ENSEEEP00000053105.1"/>
    <property type="gene ID" value="ENSEEEG00000024700.1"/>
</dbReference>
<evidence type="ECO:0000256" key="1">
    <source>
        <dbReference type="SAM" id="MobiDB-lite"/>
    </source>
</evidence>
<name>A0AAY5E8C1_ELEEL</name>
<dbReference type="AlphaFoldDB" id="A0AAY5E8C1"/>
<sequence>MCLESRYGTCELRPSTKAEITLPSADSDRLIFAASFRRSPRAPVFALRPSGPGCPHSTVTVKMACDRELRSFMLVAPTERARSPAFITCSISATSKTKNHRQNELETTRRRATGCSISSR</sequence>
<evidence type="ECO:0000313" key="3">
    <source>
        <dbReference type="Proteomes" id="UP000314983"/>
    </source>
</evidence>
<gene>
    <name evidence="2" type="primary">FERD3L</name>
</gene>
<feature type="region of interest" description="Disordered" evidence="1">
    <location>
        <begin position="97"/>
        <end position="120"/>
    </location>
</feature>
<keyword evidence="3" id="KW-1185">Reference proteome</keyword>
<evidence type="ECO:0000313" key="2">
    <source>
        <dbReference type="Ensembl" id="ENSEEEP00000053105.1"/>
    </source>
</evidence>
<protein>
    <submittedName>
        <fullName evidence="2">Uncharacterized protein</fullName>
    </submittedName>
</protein>
<dbReference type="Proteomes" id="UP000314983">
    <property type="component" value="Chromosome 8"/>
</dbReference>
<organism evidence="2 3">
    <name type="scientific">Electrophorus electricus</name>
    <name type="common">Electric eel</name>
    <name type="synonym">Gymnotus electricus</name>
    <dbReference type="NCBI Taxonomy" id="8005"/>
    <lineage>
        <taxon>Eukaryota</taxon>
        <taxon>Metazoa</taxon>
        <taxon>Chordata</taxon>
        <taxon>Craniata</taxon>
        <taxon>Vertebrata</taxon>
        <taxon>Euteleostomi</taxon>
        <taxon>Actinopterygii</taxon>
        <taxon>Neopterygii</taxon>
        <taxon>Teleostei</taxon>
        <taxon>Ostariophysi</taxon>
        <taxon>Gymnotiformes</taxon>
        <taxon>Gymnotoidei</taxon>
        <taxon>Gymnotidae</taxon>
        <taxon>Electrophorus</taxon>
    </lineage>
</organism>
<reference evidence="2" key="2">
    <citation type="submission" date="2025-08" db="UniProtKB">
        <authorList>
            <consortium name="Ensembl"/>
        </authorList>
    </citation>
    <scope>IDENTIFICATION</scope>
</reference>
<reference evidence="2 3" key="1">
    <citation type="submission" date="2020-05" db="EMBL/GenBank/DDBJ databases">
        <title>Electrophorus electricus (electric eel) genome, fEleEle1, primary haplotype.</title>
        <authorList>
            <person name="Myers G."/>
            <person name="Meyer A."/>
            <person name="Fedrigo O."/>
            <person name="Formenti G."/>
            <person name="Rhie A."/>
            <person name="Tracey A."/>
            <person name="Sims Y."/>
            <person name="Jarvis E.D."/>
        </authorList>
    </citation>
    <scope>NUCLEOTIDE SEQUENCE [LARGE SCALE GENOMIC DNA]</scope>
</reference>